<feature type="region of interest" description="Disordered" evidence="3">
    <location>
        <begin position="298"/>
        <end position="327"/>
    </location>
</feature>
<dbReference type="InterPro" id="IPR051132">
    <property type="entry name" value="3-5_Exonuclease_domain"/>
</dbReference>
<dbReference type="InterPro" id="IPR002562">
    <property type="entry name" value="3'-5'_exonuclease_dom"/>
</dbReference>
<dbReference type="GO" id="GO:0005634">
    <property type="term" value="C:nucleus"/>
    <property type="evidence" value="ECO:0007669"/>
    <property type="project" value="TreeGrafter"/>
</dbReference>
<dbReference type="GO" id="GO:0003676">
    <property type="term" value="F:nucleic acid binding"/>
    <property type="evidence" value="ECO:0007669"/>
    <property type="project" value="InterPro"/>
</dbReference>
<feature type="compositionally biased region" description="Polar residues" evidence="3">
    <location>
        <begin position="352"/>
        <end position="363"/>
    </location>
</feature>
<feature type="region of interest" description="Disordered" evidence="3">
    <location>
        <begin position="339"/>
        <end position="383"/>
    </location>
</feature>
<name>A0AAN9UV63_9PEZI</name>
<evidence type="ECO:0000313" key="6">
    <source>
        <dbReference type="Proteomes" id="UP001320420"/>
    </source>
</evidence>
<comment type="caution">
    <text evidence="5">The sequence shown here is derived from an EMBL/GenBank/DDBJ whole genome shotgun (WGS) entry which is preliminary data.</text>
</comment>
<dbReference type="InterPro" id="IPR044876">
    <property type="entry name" value="HRDC_dom_sf"/>
</dbReference>
<organism evidence="5 6">
    <name type="scientific">Diatrype stigma</name>
    <dbReference type="NCBI Taxonomy" id="117547"/>
    <lineage>
        <taxon>Eukaryota</taxon>
        <taxon>Fungi</taxon>
        <taxon>Dikarya</taxon>
        <taxon>Ascomycota</taxon>
        <taxon>Pezizomycotina</taxon>
        <taxon>Sordariomycetes</taxon>
        <taxon>Xylariomycetidae</taxon>
        <taxon>Xylariales</taxon>
        <taxon>Diatrypaceae</taxon>
        <taxon>Diatrype</taxon>
    </lineage>
</organism>
<accession>A0AAN9UV63</accession>
<dbReference type="EMBL" id="JAKJXP020000025">
    <property type="protein sequence ID" value="KAK7753787.1"/>
    <property type="molecule type" value="Genomic_DNA"/>
</dbReference>
<dbReference type="InterPro" id="IPR002121">
    <property type="entry name" value="HRDC_dom"/>
</dbReference>
<dbReference type="Gene3D" id="3.30.420.10">
    <property type="entry name" value="Ribonuclease H-like superfamily/Ribonuclease H"/>
    <property type="match status" value="1"/>
</dbReference>
<dbReference type="PANTHER" id="PTHR13620">
    <property type="entry name" value="3-5 EXONUCLEASE"/>
    <property type="match status" value="1"/>
</dbReference>
<feature type="domain" description="HRDC" evidence="4">
    <location>
        <begin position="196"/>
        <end position="276"/>
    </location>
</feature>
<evidence type="ECO:0000259" key="4">
    <source>
        <dbReference type="PROSITE" id="PS50967"/>
    </source>
</evidence>
<evidence type="ECO:0000256" key="2">
    <source>
        <dbReference type="ARBA" id="ARBA00022801"/>
    </source>
</evidence>
<protein>
    <recommendedName>
        <fullName evidence="4">HRDC domain-containing protein</fullName>
    </recommendedName>
</protein>
<reference evidence="5 6" key="1">
    <citation type="submission" date="2024-02" db="EMBL/GenBank/DDBJ databases">
        <title>De novo assembly and annotation of 12 fungi associated with fruit tree decline syndrome in Ontario, Canada.</title>
        <authorList>
            <person name="Sulman M."/>
            <person name="Ellouze W."/>
            <person name="Ilyukhin E."/>
        </authorList>
    </citation>
    <scope>NUCLEOTIDE SEQUENCE [LARGE SCALE GENOMIC DNA]</scope>
    <source>
        <strain evidence="5 6">M11/M66-122</strain>
    </source>
</reference>
<dbReference type="GO" id="GO:0000166">
    <property type="term" value="F:nucleotide binding"/>
    <property type="evidence" value="ECO:0007669"/>
    <property type="project" value="InterPro"/>
</dbReference>
<dbReference type="InterPro" id="IPR012337">
    <property type="entry name" value="RNaseH-like_sf"/>
</dbReference>
<dbReference type="SUPFAM" id="SSF47819">
    <property type="entry name" value="HRDC-like"/>
    <property type="match status" value="1"/>
</dbReference>
<dbReference type="SMART" id="SM00341">
    <property type="entry name" value="HRDC"/>
    <property type="match status" value="1"/>
</dbReference>
<evidence type="ECO:0000256" key="3">
    <source>
        <dbReference type="SAM" id="MobiDB-lite"/>
    </source>
</evidence>
<dbReference type="InterPro" id="IPR036397">
    <property type="entry name" value="RNaseH_sf"/>
</dbReference>
<dbReference type="Pfam" id="PF00570">
    <property type="entry name" value="HRDC"/>
    <property type="match status" value="1"/>
</dbReference>
<dbReference type="PROSITE" id="PS50967">
    <property type="entry name" value="HRDC"/>
    <property type="match status" value="1"/>
</dbReference>
<keyword evidence="6" id="KW-1185">Reference proteome</keyword>
<gene>
    <name evidence="5" type="ORF">SLS62_004152</name>
</gene>
<sequence>MAETLAVNCPPLLYKHLKGTQYWSHAFYRDPEKNRPQVFYSTTIEESEVLAQKFLHEPVLGFDGEWCSWYPKPDTPLKSIFSLLQVASEDKIGLFHIARHEGETPEDLIAPSLRKIIESPDIIKTGVKIHGADLLRLQQYFHLNPQGGFELSNLHRLVTHMPGSGLVALAKQVQYHLGLPLSKGPVRTSNWMRPLSPEQKFYAADDASSRRQLALVDDVPLYMVAADKVLRALAQARPTNDTELARVPGIGYHRIKQYGREWLRIISQFLAEHPAPPVPQGHGIFVKTPSDLNIMAQQPLQSPNRGRKRAASTSEQEVCAGPPLLHTGLSFHMDEANLRENEPPQTGGKGGSDTSAVGNSLPSPTSPEGEHKRRRCETSLPNQNAVTQLNEKKDFVSNTSEAVRGTANCDQHPAKQPQASVDEIDYFSDQDEDALWAEAFENLDPHTQTAKLR</sequence>
<keyword evidence="1" id="KW-0540">Nuclease</keyword>
<dbReference type="GO" id="GO:0005737">
    <property type="term" value="C:cytoplasm"/>
    <property type="evidence" value="ECO:0007669"/>
    <property type="project" value="TreeGrafter"/>
</dbReference>
<dbReference type="CDD" id="cd06141">
    <property type="entry name" value="WRN_exo"/>
    <property type="match status" value="1"/>
</dbReference>
<dbReference type="AlphaFoldDB" id="A0AAN9UV63"/>
<dbReference type="Gene3D" id="1.10.150.80">
    <property type="entry name" value="HRDC domain"/>
    <property type="match status" value="1"/>
</dbReference>
<evidence type="ECO:0000256" key="1">
    <source>
        <dbReference type="ARBA" id="ARBA00022722"/>
    </source>
</evidence>
<dbReference type="InterPro" id="IPR010997">
    <property type="entry name" value="HRDC-like_sf"/>
</dbReference>
<dbReference type="GO" id="GO:0006139">
    <property type="term" value="P:nucleobase-containing compound metabolic process"/>
    <property type="evidence" value="ECO:0007669"/>
    <property type="project" value="InterPro"/>
</dbReference>
<proteinExistence type="predicted"/>
<dbReference type="Pfam" id="PF01612">
    <property type="entry name" value="DNA_pol_A_exo1"/>
    <property type="match status" value="1"/>
</dbReference>
<dbReference type="PANTHER" id="PTHR13620:SF104">
    <property type="entry name" value="EXONUCLEASE 3'-5' DOMAIN-CONTAINING PROTEIN 2"/>
    <property type="match status" value="1"/>
</dbReference>
<dbReference type="GO" id="GO:0008408">
    <property type="term" value="F:3'-5' exonuclease activity"/>
    <property type="evidence" value="ECO:0007669"/>
    <property type="project" value="InterPro"/>
</dbReference>
<keyword evidence="2" id="KW-0378">Hydrolase</keyword>
<evidence type="ECO:0000313" key="5">
    <source>
        <dbReference type="EMBL" id="KAK7753787.1"/>
    </source>
</evidence>
<dbReference type="SUPFAM" id="SSF53098">
    <property type="entry name" value="Ribonuclease H-like"/>
    <property type="match status" value="1"/>
</dbReference>
<dbReference type="Proteomes" id="UP001320420">
    <property type="component" value="Unassembled WGS sequence"/>
</dbReference>